<comment type="caution">
    <text evidence="1">The sequence shown here is derived from an EMBL/GenBank/DDBJ whole genome shotgun (WGS) entry which is preliminary data.</text>
</comment>
<gene>
    <name evidence="1" type="ORF">O181_100819</name>
</gene>
<protein>
    <submittedName>
        <fullName evidence="1">Uncharacterized protein</fullName>
    </submittedName>
</protein>
<organism evidence="1 2">
    <name type="scientific">Austropuccinia psidii MF-1</name>
    <dbReference type="NCBI Taxonomy" id="1389203"/>
    <lineage>
        <taxon>Eukaryota</taxon>
        <taxon>Fungi</taxon>
        <taxon>Dikarya</taxon>
        <taxon>Basidiomycota</taxon>
        <taxon>Pucciniomycotina</taxon>
        <taxon>Pucciniomycetes</taxon>
        <taxon>Pucciniales</taxon>
        <taxon>Sphaerophragmiaceae</taxon>
        <taxon>Austropuccinia</taxon>
    </lineage>
</organism>
<evidence type="ECO:0000313" key="2">
    <source>
        <dbReference type="Proteomes" id="UP000765509"/>
    </source>
</evidence>
<accession>A0A9Q3JFC1</accession>
<dbReference type="EMBL" id="AVOT02070518">
    <property type="protein sequence ID" value="MBW0561104.1"/>
    <property type="molecule type" value="Genomic_DNA"/>
</dbReference>
<keyword evidence="2" id="KW-1185">Reference proteome</keyword>
<dbReference type="AlphaFoldDB" id="A0A9Q3JFC1"/>
<proteinExistence type="predicted"/>
<dbReference type="Proteomes" id="UP000765509">
    <property type="component" value="Unassembled WGS sequence"/>
</dbReference>
<reference evidence="1" key="1">
    <citation type="submission" date="2021-03" db="EMBL/GenBank/DDBJ databases">
        <title>Draft genome sequence of rust myrtle Austropuccinia psidii MF-1, a brazilian biotype.</title>
        <authorList>
            <person name="Quecine M.C."/>
            <person name="Pachon D.M.R."/>
            <person name="Bonatelli M.L."/>
            <person name="Correr F.H."/>
            <person name="Franceschini L.M."/>
            <person name="Leite T.F."/>
            <person name="Margarido G.R.A."/>
            <person name="Almeida C.A."/>
            <person name="Ferrarezi J.A."/>
            <person name="Labate C.A."/>
        </authorList>
    </citation>
    <scope>NUCLEOTIDE SEQUENCE</scope>
    <source>
        <strain evidence="1">MF-1</strain>
    </source>
</reference>
<evidence type="ECO:0000313" key="1">
    <source>
        <dbReference type="EMBL" id="MBW0561104.1"/>
    </source>
</evidence>
<name>A0A9Q3JFC1_9BASI</name>
<sequence>MRNLWDMLIEPPSTIKTNPNYLEKKEMVYYFIVGHLDDENYNKYVSEEDEEPYKLWNTIKENYASSSGENIASHFRRLFSIKFPPSFSGFTKAISSFRATLKLLQGLSPTFRHVSTTVFYSIKVSAKITTIEELSKEVKIDILRRSVTEDQVSPALQVHPNTKRELCHKGKHNPLSNHSQFQYIQLFPEKREAYHDRKDDKNQQETSPSLSVCNNINNVLNNPVLESGFSNTIAPTSNLFSHITPSSQILLAANGSNMKVTLERILHLNTTTGRISITNSFIFPFTSSLLVSPGPFLNKGATLKGYKGGTNLFD</sequence>
<dbReference type="OrthoDB" id="2496969at2759"/>